<dbReference type="OrthoDB" id="8065733at2759"/>
<name>A0A7R8UTM4_HERIL</name>
<dbReference type="EMBL" id="LR899011">
    <property type="protein sequence ID" value="CAD7086338.1"/>
    <property type="molecule type" value="Genomic_DNA"/>
</dbReference>
<evidence type="ECO:0000256" key="1">
    <source>
        <dbReference type="SAM" id="Phobius"/>
    </source>
</evidence>
<keyword evidence="1" id="KW-0472">Membrane</keyword>
<dbReference type="Pfam" id="PF05380">
    <property type="entry name" value="Peptidase_A17"/>
    <property type="match status" value="1"/>
</dbReference>
<reference evidence="2 3" key="1">
    <citation type="submission" date="2020-11" db="EMBL/GenBank/DDBJ databases">
        <authorList>
            <person name="Wallbank WR R."/>
            <person name="Pardo Diaz C."/>
            <person name="Kozak K."/>
            <person name="Martin S."/>
            <person name="Jiggins C."/>
            <person name="Moest M."/>
            <person name="Warren A I."/>
            <person name="Generalovic N T."/>
            <person name="Byers J.R.P. K."/>
            <person name="Montejo-Kovacevich G."/>
            <person name="Yen C E."/>
        </authorList>
    </citation>
    <scope>NUCLEOTIDE SEQUENCE [LARGE SCALE GENOMIC DNA]</scope>
</reference>
<dbReference type="PANTHER" id="PTHR47331">
    <property type="entry name" value="PHD-TYPE DOMAIN-CONTAINING PROTEIN"/>
    <property type="match status" value="1"/>
</dbReference>
<organism evidence="2 3">
    <name type="scientific">Hermetia illucens</name>
    <name type="common">Black soldier fly</name>
    <dbReference type="NCBI Taxonomy" id="343691"/>
    <lineage>
        <taxon>Eukaryota</taxon>
        <taxon>Metazoa</taxon>
        <taxon>Ecdysozoa</taxon>
        <taxon>Arthropoda</taxon>
        <taxon>Hexapoda</taxon>
        <taxon>Insecta</taxon>
        <taxon>Pterygota</taxon>
        <taxon>Neoptera</taxon>
        <taxon>Endopterygota</taxon>
        <taxon>Diptera</taxon>
        <taxon>Brachycera</taxon>
        <taxon>Stratiomyomorpha</taxon>
        <taxon>Stratiomyidae</taxon>
        <taxon>Hermetiinae</taxon>
        <taxon>Hermetia</taxon>
    </lineage>
</organism>
<feature type="transmembrane region" description="Helical" evidence="1">
    <location>
        <begin position="94"/>
        <end position="113"/>
    </location>
</feature>
<dbReference type="AlphaFoldDB" id="A0A7R8UTM4"/>
<evidence type="ECO:0000313" key="3">
    <source>
        <dbReference type="Proteomes" id="UP000594454"/>
    </source>
</evidence>
<dbReference type="InParanoid" id="A0A7R8UTM4"/>
<accession>A0A7R8UTM4</accession>
<feature type="transmembrane region" description="Helical" evidence="1">
    <location>
        <begin position="12"/>
        <end position="32"/>
    </location>
</feature>
<keyword evidence="1" id="KW-0812">Transmembrane</keyword>
<protein>
    <submittedName>
        <fullName evidence="2">Uncharacterized protein</fullName>
    </submittedName>
</protein>
<keyword evidence="3" id="KW-1185">Reference proteome</keyword>
<sequence length="156" mass="17593">MQITKRTILSKIVRLFNLLGWLAPVIVIVKVIMQDLWLESLDCDSVLPQLFQDLWTQFRGNLAEIPTICIPRWLGMFESDNWQLHGFADASQQAYAAVFYAVVPGRAFLLLTAKTKIAPTKVQSLPRLELCAATFLVRLVPHILNAAQQPPKATHV</sequence>
<dbReference type="PANTHER" id="PTHR47331:SF1">
    <property type="entry name" value="GAG-LIKE PROTEIN"/>
    <property type="match status" value="1"/>
</dbReference>
<proteinExistence type="predicted"/>
<dbReference type="InterPro" id="IPR008042">
    <property type="entry name" value="Retrotrans_Pao"/>
</dbReference>
<gene>
    <name evidence="2" type="ORF">HERILL_LOCUS9118</name>
</gene>
<dbReference type="Proteomes" id="UP000594454">
    <property type="component" value="Chromosome 3"/>
</dbReference>
<evidence type="ECO:0000313" key="2">
    <source>
        <dbReference type="EMBL" id="CAD7086338.1"/>
    </source>
</evidence>
<keyword evidence="1" id="KW-1133">Transmembrane helix</keyword>